<name>A0A0N1IFY9_LEPSE</name>
<feature type="region of interest" description="Disordered" evidence="1">
    <location>
        <begin position="184"/>
        <end position="215"/>
    </location>
</feature>
<dbReference type="CDD" id="cd00519">
    <property type="entry name" value="Lipase_3"/>
    <property type="match status" value="1"/>
</dbReference>
<evidence type="ECO:0000259" key="2">
    <source>
        <dbReference type="Pfam" id="PF01764"/>
    </source>
</evidence>
<comment type="caution">
    <text evidence="3">The sequence shown here is derived from an EMBL/GenBank/DDBJ whole genome shotgun (WGS) entry which is preliminary data.</text>
</comment>
<dbReference type="Proteomes" id="UP000038009">
    <property type="component" value="Unassembled WGS sequence"/>
</dbReference>
<dbReference type="OMA" id="ITHAHDM"/>
<reference evidence="3 4" key="1">
    <citation type="journal article" date="2015" name="PLoS Pathog.">
        <title>Leptomonas seymouri: Adaptations to the Dixenous Life Cycle Analyzed by Genome Sequencing, Transcriptome Profiling and Co-infection with Leishmania donovani.</title>
        <authorList>
            <person name="Kraeva N."/>
            <person name="Butenko A."/>
            <person name="Hlavacova J."/>
            <person name="Kostygov A."/>
            <person name="Myskova J."/>
            <person name="Grybchuk D."/>
            <person name="Lestinova T."/>
            <person name="Votypka J."/>
            <person name="Volf P."/>
            <person name="Opperdoes F."/>
            <person name="Flegontov P."/>
            <person name="Lukes J."/>
            <person name="Yurchenko V."/>
        </authorList>
    </citation>
    <scope>NUCLEOTIDE SEQUENCE [LARGE SCALE GENOMIC DNA]</scope>
    <source>
        <strain evidence="3 4">ATCC 30220</strain>
    </source>
</reference>
<dbReference type="OrthoDB" id="257725at2759"/>
<dbReference type="VEuPathDB" id="TriTrypDB:Lsey_0793_0010"/>
<gene>
    <name evidence="3" type="ORF">ABL78_8450</name>
</gene>
<dbReference type="PANTHER" id="PTHR45856:SF25">
    <property type="entry name" value="FUNGAL LIPASE-LIKE DOMAIN-CONTAINING PROTEIN"/>
    <property type="match status" value="1"/>
</dbReference>
<evidence type="ECO:0000313" key="4">
    <source>
        <dbReference type="Proteomes" id="UP000038009"/>
    </source>
</evidence>
<dbReference type="InterPro" id="IPR002921">
    <property type="entry name" value="Fungal_lipase-type"/>
</dbReference>
<dbReference type="PANTHER" id="PTHR45856">
    <property type="entry name" value="ALPHA/BETA-HYDROLASES SUPERFAMILY PROTEIN"/>
    <property type="match status" value="1"/>
</dbReference>
<proteinExistence type="predicted"/>
<keyword evidence="4" id="KW-1185">Reference proteome</keyword>
<evidence type="ECO:0000256" key="1">
    <source>
        <dbReference type="SAM" id="MobiDB-lite"/>
    </source>
</evidence>
<evidence type="ECO:0000313" key="3">
    <source>
        <dbReference type="EMBL" id="KPI82540.1"/>
    </source>
</evidence>
<dbReference type="GO" id="GO:0006629">
    <property type="term" value="P:lipid metabolic process"/>
    <property type="evidence" value="ECO:0007669"/>
    <property type="project" value="InterPro"/>
</dbReference>
<feature type="domain" description="Fungal lipase-type" evidence="2">
    <location>
        <begin position="12"/>
        <end position="127"/>
    </location>
</feature>
<protein>
    <submittedName>
        <fullName evidence="3">Lipase-like protein</fullName>
    </submittedName>
</protein>
<dbReference type="EMBL" id="LJSK01000791">
    <property type="protein sequence ID" value="KPI82540.1"/>
    <property type="molecule type" value="Genomic_DNA"/>
</dbReference>
<dbReference type="InterPro" id="IPR029058">
    <property type="entry name" value="AB_hydrolase_fold"/>
</dbReference>
<sequence length="215" mass="23885">MRVTYDQLSSCGDKCTVHAGFMLSYLSLRYRLRSAVLALLSAHPTYGVVVTGHSLGGALATLAAADLQELLNRGNHTPAPQPITLYSYGAPRVGNVAFAQWLTDLLSHGTHYRITHSRDPVVRLPFRFEGYAHTAGEVFYRSLQRSSRVMCADTVTKQDWRCSSGVFSVIVSDHLHYMGETTRCKGDDDDGSDHDDSLPPKTYQQLKVEYTSGRR</sequence>
<organism evidence="3 4">
    <name type="scientific">Leptomonas seymouri</name>
    <dbReference type="NCBI Taxonomy" id="5684"/>
    <lineage>
        <taxon>Eukaryota</taxon>
        <taxon>Discoba</taxon>
        <taxon>Euglenozoa</taxon>
        <taxon>Kinetoplastea</taxon>
        <taxon>Metakinetoplastina</taxon>
        <taxon>Trypanosomatida</taxon>
        <taxon>Trypanosomatidae</taxon>
        <taxon>Leishmaniinae</taxon>
        <taxon>Leptomonas</taxon>
    </lineage>
</organism>
<dbReference type="Pfam" id="PF01764">
    <property type="entry name" value="Lipase_3"/>
    <property type="match status" value="1"/>
</dbReference>
<dbReference type="InterPro" id="IPR051218">
    <property type="entry name" value="Sec_MonoDiacylglyc_Lipase"/>
</dbReference>
<accession>A0A0N1IFY9</accession>
<dbReference type="Gene3D" id="3.40.50.1820">
    <property type="entry name" value="alpha/beta hydrolase"/>
    <property type="match status" value="1"/>
</dbReference>
<dbReference type="SUPFAM" id="SSF53474">
    <property type="entry name" value="alpha/beta-Hydrolases"/>
    <property type="match status" value="1"/>
</dbReference>
<dbReference type="AlphaFoldDB" id="A0A0N1IFY9"/>